<dbReference type="eggNOG" id="COG5267">
    <property type="taxonomic scope" value="Bacteria"/>
</dbReference>
<dbReference type="EMBL" id="AAWS01000034">
    <property type="protein sequence ID" value="EAY26460.1"/>
    <property type="molecule type" value="Genomic_DNA"/>
</dbReference>
<evidence type="ECO:0008006" key="3">
    <source>
        <dbReference type="Google" id="ProtNLM"/>
    </source>
</evidence>
<dbReference type="Pfam" id="PF08811">
    <property type="entry name" value="DUF1800"/>
    <property type="match status" value="1"/>
</dbReference>
<protein>
    <recommendedName>
        <fullName evidence="3">DUF1800 domain-containing protein</fullName>
    </recommendedName>
</protein>
<dbReference type="RefSeq" id="WP_002701007.1">
    <property type="nucleotide sequence ID" value="NZ_AAWS01000034.1"/>
</dbReference>
<dbReference type="AlphaFoldDB" id="A1ZT70"/>
<name>A1ZT70_MICM2</name>
<dbReference type="InterPro" id="IPR014917">
    <property type="entry name" value="DUF1800"/>
</dbReference>
<organism evidence="1 2">
    <name type="scientific">Microscilla marina ATCC 23134</name>
    <dbReference type="NCBI Taxonomy" id="313606"/>
    <lineage>
        <taxon>Bacteria</taxon>
        <taxon>Pseudomonadati</taxon>
        <taxon>Bacteroidota</taxon>
        <taxon>Cytophagia</taxon>
        <taxon>Cytophagales</taxon>
        <taxon>Microscillaceae</taxon>
        <taxon>Microscilla</taxon>
    </lineage>
</organism>
<accession>A1ZT70</accession>
<sequence length="543" mass="61328">MSLVQTQKDNLYPAVPLKDASRFLAQATLGYHSEDIKDVAQQGYKTWLDKQLALPRKSVLEVGEELKTYFSKNVDDPPGVFRFRAVWWNLVLGQPDLVRQRVTYALSQIFVVSAFANDFFTDEPLVSNAYYEVLSKHTYGNYRDLLVAVSRSTSMGMYLSHLYNPKGDKAKNIHPDENYAREVMQLFSIGLYELNNDGTRKKDAKGEFIPTYDNATIREFAKIFTGFGCDCPTAKWLFPVDDFEGEERHKALLNPMKMYDEWHESGTKKLLRGKVIPAGQTGMKDFNDAIDNLFYHPNVGPFIGKALIQLLTSANPGPAYVNRVANAFNNNGQGVRGDMKAVIRAILLDPEIRKTGAENNPKGGKLREPLLRYTGFLKAFKAEASRGVFINHLVRWEESIGQAPLYAQSVFNFYLPNYQPNGAIADQQLVAPVFQIHNSSTSIGYINEVSDWCFENSPFGDDEDDRQGVQRRVKMKLDFEEENELLAKPKELIAHLDILLACGQLSTQAKKVMTTAVAKTPEDQRLNMALFLVMIAPEYAVLK</sequence>
<comment type="caution">
    <text evidence="1">The sequence shown here is derived from an EMBL/GenBank/DDBJ whole genome shotgun (WGS) entry which is preliminary data.</text>
</comment>
<proteinExistence type="predicted"/>
<evidence type="ECO:0000313" key="1">
    <source>
        <dbReference type="EMBL" id="EAY26460.1"/>
    </source>
</evidence>
<evidence type="ECO:0000313" key="2">
    <source>
        <dbReference type="Proteomes" id="UP000004095"/>
    </source>
</evidence>
<dbReference type="PANTHER" id="PTHR43737:SF1">
    <property type="entry name" value="DUF1501 DOMAIN-CONTAINING PROTEIN"/>
    <property type="match status" value="1"/>
</dbReference>
<dbReference type="OrthoDB" id="9772295at2"/>
<reference evidence="1 2" key="1">
    <citation type="submission" date="2007-01" db="EMBL/GenBank/DDBJ databases">
        <authorList>
            <person name="Haygood M."/>
            <person name="Podell S."/>
            <person name="Anderson C."/>
            <person name="Hopkinson B."/>
            <person name="Roe K."/>
            <person name="Barbeau K."/>
            <person name="Gaasterland T."/>
            <person name="Ferriera S."/>
            <person name="Johnson J."/>
            <person name="Kravitz S."/>
            <person name="Beeson K."/>
            <person name="Sutton G."/>
            <person name="Rogers Y.-H."/>
            <person name="Friedman R."/>
            <person name="Frazier M."/>
            <person name="Venter J.C."/>
        </authorList>
    </citation>
    <scope>NUCLEOTIDE SEQUENCE [LARGE SCALE GENOMIC DNA]</scope>
    <source>
        <strain evidence="1 2">ATCC 23134</strain>
    </source>
</reference>
<dbReference type="PANTHER" id="PTHR43737">
    <property type="entry name" value="BLL7424 PROTEIN"/>
    <property type="match status" value="1"/>
</dbReference>
<dbReference type="Proteomes" id="UP000004095">
    <property type="component" value="Unassembled WGS sequence"/>
</dbReference>
<gene>
    <name evidence="1" type="ORF">M23134_07055</name>
</gene>
<keyword evidence="2" id="KW-1185">Reference proteome</keyword>